<dbReference type="EMBL" id="MAAO01000004">
    <property type="protein sequence ID" value="OUR98870.1"/>
    <property type="molecule type" value="Genomic_DNA"/>
</dbReference>
<dbReference type="Pfam" id="PF14399">
    <property type="entry name" value="BtrH_N"/>
    <property type="match status" value="1"/>
</dbReference>
<dbReference type="Proteomes" id="UP000196531">
    <property type="component" value="Unassembled WGS sequence"/>
</dbReference>
<comment type="caution">
    <text evidence="3">The sequence shown here is derived from an EMBL/GenBank/DDBJ whole genome shotgun (WGS) entry which is preliminary data.</text>
</comment>
<accession>A0A1Y5FAZ7</accession>
<dbReference type="InterPro" id="IPR026935">
    <property type="entry name" value="BtrH_N"/>
</dbReference>
<protein>
    <recommendedName>
        <fullName evidence="5">Peptidase</fullName>
    </recommendedName>
</protein>
<dbReference type="AlphaFoldDB" id="A0A1Y5FAZ7"/>
<reference evidence="4" key="1">
    <citation type="journal article" date="2017" name="Proc. Natl. Acad. Sci. U.S.A.">
        <title>Simulation of Deepwater Horizon oil plume reveals substrate specialization within a complex community of hydrocarbon-degraders.</title>
        <authorList>
            <person name="Hu P."/>
            <person name="Dubinsky E.A."/>
            <person name="Probst A.J."/>
            <person name="Wang J."/>
            <person name="Sieber C.M.K."/>
            <person name="Tom L.M."/>
            <person name="Gardinali P."/>
            <person name="Banfield J.F."/>
            <person name="Atlas R.M."/>
            <person name="Andersen G.L."/>
        </authorList>
    </citation>
    <scope>NUCLEOTIDE SEQUENCE [LARGE SCALE GENOMIC DNA]</scope>
</reference>
<dbReference type="Pfam" id="PF16169">
    <property type="entry name" value="DUF4872"/>
    <property type="match status" value="1"/>
</dbReference>
<evidence type="ECO:0000259" key="2">
    <source>
        <dbReference type="Pfam" id="PF16169"/>
    </source>
</evidence>
<sequence length="332" mass="37949">MEVTKYNHNFAAHCETGVTSSLFENKGMELSEAMSLGIGSGLFFLYVPFIKVMGNPITSYRSFPGTIFKKCCKRLKVKFRAERFRNSIKGSKRLDQLLKNKVVLGIQTNIYWLSYIPKNFRFHFNAHNLIVVKKEEDGYLVSDPLLEEVSHCSESSMTKARFSKGPLAPKGLVYYIDGENSISQVEQAVYQGIKETVRRMLYSPVPIVGIAGMKLLSRSIRKWPKKLDERRARLYLSNVIRMQEEIGTGGAGFRYIYAGFLNESSKKLNNPILLEASEMMEAIADEWRVFATMAVKVCKNKGSVTFDQVADKLLEIAEQEKSFYQFLNKRYL</sequence>
<name>A0A1Y5FAZ7_9BACT</name>
<evidence type="ECO:0000259" key="1">
    <source>
        <dbReference type="Pfam" id="PF14399"/>
    </source>
</evidence>
<dbReference type="InterPro" id="IPR032369">
    <property type="entry name" value="DUF4872"/>
</dbReference>
<organism evidence="3 4">
    <name type="scientific">Halobacteriovorax marinus</name>
    <dbReference type="NCBI Taxonomy" id="97084"/>
    <lineage>
        <taxon>Bacteria</taxon>
        <taxon>Pseudomonadati</taxon>
        <taxon>Bdellovibrionota</taxon>
        <taxon>Bacteriovoracia</taxon>
        <taxon>Bacteriovoracales</taxon>
        <taxon>Halobacteriovoraceae</taxon>
        <taxon>Halobacteriovorax</taxon>
    </lineage>
</organism>
<evidence type="ECO:0008006" key="5">
    <source>
        <dbReference type="Google" id="ProtNLM"/>
    </source>
</evidence>
<evidence type="ECO:0000313" key="4">
    <source>
        <dbReference type="Proteomes" id="UP000196531"/>
    </source>
</evidence>
<evidence type="ECO:0000313" key="3">
    <source>
        <dbReference type="EMBL" id="OUR98870.1"/>
    </source>
</evidence>
<feature type="domain" description="Butirosin biosynthesis protein H N-terminal" evidence="1">
    <location>
        <begin position="13"/>
        <end position="144"/>
    </location>
</feature>
<feature type="domain" description="DUF4872" evidence="2">
    <location>
        <begin position="156"/>
        <end position="325"/>
    </location>
</feature>
<proteinExistence type="predicted"/>
<gene>
    <name evidence="3" type="ORF">A9Q84_05510</name>
</gene>